<proteinExistence type="predicted"/>
<evidence type="ECO:0000313" key="2">
    <source>
        <dbReference type="EMBL" id="PIO60419.1"/>
    </source>
</evidence>
<dbReference type="SUPFAM" id="SSF101898">
    <property type="entry name" value="NHL repeat"/>
    <property type="match status" value="1"/>
</dbReference>
<keyword evidence="3" id="KW-1185">Reference proteome</keyword>
<dbReference type="AlphaFoldDB" id="A0A2G9TQY2"/>
<evidence type="ECO:0000313" key="3">
    <source>
        <dbReference type="Proteomes" id="UP000230423"/>
    </source>
</evidence>
<name>A0A2G9TQY2_TELCI</name>
<feature type="non-terminal residue" evidence="2">
    <location>
        <position position="1"/>
    </location>
</feature>
<feature type="region of interest" description="Disordered" evidence="1">
    <location>
        <begin position="1"/>
        <end position="42"/>
    </location>
</feature>
<gene>
    <name evidence="2" type="ORF">TELCIR_18083</name>
</gene>
<reference evidence="2 3" key="1">
    <citation type="submission" date="2015-09" db="EMBL/GenBank/DDBJ databases">
        <title>Draft genome of the parasitic nematode Teladorsagia circumcincta isolate WARC Sus (inbred).</title>
        <authorList>
            <person name="Mitreva M."/>
        </authorList>
    </citation>
    <scope>NUCLEOTIDE SEQUENCE [LARGE SCALE GENOMIC DNA]</scope>
    <source>
        <strain evidence="2 3">S</strain>
    </source>
</reference>
<evidence type="ECO:0000256" key="1">
    <source>
        <dbReference type="SAM" id="MobiDB-lite"/>
    </source>
</evidence>
<dbReference type="EMBL" id="KZ355519">
    <property type="protein sequence ID" value="PIO60419.1"/>
    <property type="molecule type" value="Genomic_DNA"/>
</dbReference>
<dbReference type="OrthoDB" id="5861088at2759"/>
<feature type="compositionally biased region" description="Basic and acidic residues" evidence="1">
    <location>
        <begin position="15"/>
        <end position="28"/>
    </location>
</feature>
<accession>A0A2G9TQY2</accession>
<dbReference type="Proteomes" id="UP000230423">
    <property type="component" value="Unassembled WGS sequence"/>
</dbReference>
<feature type="non-terminal residue" evidence="2">
    <location>
        <position position="172"/>
    </location>
</feature>
<protein>
    <recommendedName>
        <fullName evidence="4">NHL repeat protein</fullName>
    </recommendedName>
</protein>
<organism evidence="2 3">
    <name type="scientific">Teladorsagia circumcincta</name>
    <name type="common">Brown stomach worm</name>
    <name type="synonym">Ostertagia circumcincta</name>
    <dbReference type="NCBI Taxonomy" id="45464"/>
    <lineage>
        <taxon>Eukaryota</taxon>
        <taxon>Metazoa</taxon>
        <taxon>Ecdysozoa</taxon>
        <taxon>Nematoda</taxon>
        <taxon>Chromadorea</taxon>
        <taxon>Rhabditida</taxon>
        <taxon>Rhabditina</taxon>
        <taxon>Rhabditomorpha</taxon>
        <taxon>Strongyloidea</taxon>
        <taxon>Trichostrongylidae</taxon>
        <taxon>Teladorsagia</taxon>
    </lineage>
</organism>
<feature type="compositionally biased region" description="Polar residues" evidence="1">
    <location>
        <begin position="29"/>
        <end position="42"/>
    </location>
</feature>
<sequence>KQEHKPEEITAAPTEVKDAVSKPEEKPTEPTQNGVDRSAVTTEKPTIIFEDIHKTIEDIDQLPPPPELPTGGLARHVESVIIGEGVVKYVTGCVVLPNGTVLVTDEEEGIIVFDTQGNVVKKIKNPAWRKPRSPIYYKEHVLMLLDIEEGQSNWCRYIFKFTVDLQYVAKIE</sequence>
<evidence type="ECO:0008006" key="4">
    <source>
        <dbReference type="Google" id="ProtNLM"/>
    </source>
</evidence>